<sequence length="244" mass="25197">MGGKTAPSGTTPGVSDGFRPAAYGRAMRPRTGAVFAALLTLAIQATLVAWVARLPGAHRPGQERGVMVTARLLAPDRPVPRPDGAAPPRRPAPAPAPRFRRPAQPVRTPASAVPTMAPAAAETTAPSPPPDVVSDVPATIPALPSMSHAGPPPPDLIETYSRSVWLALARHRPPGIAAAGTVVLLISVAADGQVRQAMIQTSSGSDLLDGVALQAVMDTGRLPPPPEALLTGGQFTFTVPFRFR</sequence>
<dbReference type="Proteomes" id="UP000539175">
    <property type="component" value="Unassembled WGS sequence"/>
</dbReference>
<organism evidence="8 9">
    <name type="scientific">Nitrospirillum iridis</name>
    <dbReference type="NCBI Taxonomy" id="765888"/>
    <lineage>
        <taxon>Bacteria</taxon>
        <taxon>Pseudomonadati</taxon>
        <taxon>Pseudomonadota</taxon>
        <taxon>Alphaproteobacteria</taxon>
        <taxon>Rhodospirillales</taxon>
        <taxon>Azospirillaceae</taxon>
        <taxon>Nitrospirillum</taxon>
    </lineage>
</organism>
<evidence type="ECO:0000256" key="1">
    <source>
        <dbReference type="ARBA" id="ARBA00004167"/>
    </source>
</evidence>
<dbReference type="Pfam" id="PF03544">
    <property type="entry name" value="TonB_C"/>
    <property type="match status" value="1"/>
</dbReference>
<dbReference type="GO" id="GO:0016020">
    <property type="term" value="C:membrane"/>
    <property type="evidence" value="ECO:0007669"/>
    <property type="project" value="UniProtKB-SubCell"/>
</dbReference>
<feature type="transmembrane region" description="Helical" evidence="6">
    <location>
        <begin position="33"/>
        <end position="52"/>
    </location>
</feature>
<feature type="domain" description="TonB C-terminal" evidence="7">
    <location>
        <begin position="154"/>
        <end position="244"/>
    </location>
</feature>
<name>A0A7X0B499_9PROT</name>
<accession>A0A7X0B499</accession>
<dbReference type="AlphaFoldDB" id="A0A7X0B499"/>
<dbReference type="SUPFAM" id="SSF74653">
    <property type="entry name" value="TolA/TonB C-terminal domain"/>
    <property type="match status" value="1"/>
</dbReference>
<evidence type="ECO:0000256" key="3">
    <source>
        <dbReference type="ARBA" id="ARBA00022989"/>
    </source>
</evidence>
<dbReference type="RefSeq" id="WP_184807222.1">
    <property type="nucleotide sequence ID" value="NZ_JACIIZ010000019.1"/>
</dbReference>
<dbReference type="GO" id="GO:0055085">
    <property type="term" value="P:transmembrane transport"/>
    <property type="evidence" value="ECO:0007669"/>
    <property type="project" value="InterPro"/>
</dbReference>
<dbReference type="InterPro" id="IPR006260">
    <property type="entry name" value="TonB/TolA_C"/>
</dbReference>
<evidence type="ECO:0000256" key="6">
    <source>
        <dbReference type="SAM" id="Phobius"/>
    </source>
</evidence>
<keyword evidence="3 6" id="KW-1133">Transmembrane helix</keyword>
<feature type="region of interest" description="Disordered" evidence="5">
    <location>
        <begin position="74"/>
        <end position="132"/>
    </location>
</feature>
<keyword evidence="9" id="KW-1185">Reference proteome</keyword>
<comment type="caution">
    <text evidence="8">The sequence shown here is derived from an EMBL/GenBank/DDBJ whole genome shotgun (WGS) entry which is preliminary data.</text>
</comment>
<dbReference type="InterPro" id="IPR037682">
    <property type="entry name" value="TonB_C"/>
</dbReference>
<dbReference type="Gene3D" id="3.30.1150.10">
    <property type="match status" value="1"/>
</dbReference>
<evidence type="ECO:0000313" key="8">
    <source>
        <dbReference type="EMBL" id="MBB6254696.1"/>
    </source>
</evidence>
<protein>
    <submittedName>
        <fullName evidence="8">TonB family protein</fullName>
    </submittedName>
</protein>
<evidence type="ECO:0000256" key="4">
    <source>
        <dbReference type="ARBA" id="ARBA00023136"/>
    </source>
</evidence>
<keyword evidence="2 6" id="KW-0812">Transmembrane</keyword>
<comment type="subcellular location">
    <subcellularLocation>
        <location evidence="1">Membrane</location>
        <topology evidence="1">Single-pass membrane protein</topology>
    </subcellularLocation>
</comment>
<dbReference type="PROSITE" id="PS52015">
    <property type="entry name" value="TONB_CTD"/>
    <property type="match status" value="1"/>
</dbReference>
<reference evidence="8 9" key="1">
    <citation type="submission" date="2020-08" db="EMBL/GenBank/DDBJ databases">
        <title>Genomic Encyclopedia of Type Strains, Phase IV (KMG-IV): sequencing the most valuable type-strain genomes for metagenomic binning, comparative biology and taxonomic classification.</title>
        <authorList>
            <person name="Goeker M."/>
        </authorList>
    </citation>
    <scope>NUCLEOTIDE SEQUENCE [LARGE SCALE GENOMIC DNA]</scope>
    <source>
        <strain evidence="8 9">DSM 22198</strain>
    </source>
</reference>
<feature type="compositionally biased region" description="Low complexity" evidence="5">
    <location>
        <begin position="102"/>
        <end position="125"/>
    </location>
</feature>
<evidence type="ECO:0000313" key="9">
    <source>
        <dbReference type="Proteomes" id="UP000539175"/>
    </source>
</evidence>
<evidence type="ECO:0000259" key="7">
    <source>
        <dbReference type="PROSITE" id="PS52015"/>
    </source>
</evidence>
<evidence type="ECO:0000256" key="5">
    <source>
        <dbReference type="SAM" id="MobiDB-lite"/>
    </source>
</evidence>
<gene>
    <name evidence="8" type="ORF">FHS74_005286</name>
</gene>
<evidence type="ECO:0000256" key="2">
    <source>
        <dbReference type="ARBA" id="ARBA00022692"/>
    </source>
</evidence>
<keyword evidence="4 6" id="KW-0472">Membrane</keyword>
<dbReference type="NCBIfam" id="TIGR01352">
    <property type="entry name" value="tonB_Cterm"/>
    <property type="match status" value="1"/>
</dbReference>
<proteinExistence type="predicted"/>
<dbReference type="EMBL" id="JACIIZ010000019">
    <property type="protein sequence ID" value="MBB6254696.1"/>
    <property type="molecule type" value="Genomic_DNA"/>
</dbReference>